<reference evidence="2" key="3">
    <citation type="journal article" date="2007" name="PLoS Biol.">
        <title>Rate of evolution in brain-expressed genes in humans and other primates.</title>
        <authorList>
            <person name="Wang H.-Y."/>
            <person name="Chien H.-C."/>
            <person name="Osada N."/>
            <person name="Hashimoto K."/>
            <person name="Sugano S."/>
            <person name="Gojobori T."/>
            <person name="Chou C.-K."/>
            <person name="Tsai S.-F."/>
            <person name="Wu C.-I."/>
            <person name="Shen C.-K.J."/>
        </authorList>
    </citation>
    <scope>NUCLEOTIDE SEQUENCE</scope>
</reference>
<proteinExistence type="evidence at transcript level"/>
<evidence type="ECO:0000313" key="1">
    <source>
        <dbReference type="EMBL" id="BAE02087.1"/>
    </source>
</evidence>
<protein>
    <submittedName>
        <fullName evidence="2">Macaca fascicularis brain cDNA clone: QtrA-18560, similar to human suppressor of cytokine signaling 5 (SOCS5), transcriptvariant 2, mRNA, RefSeq: NM_144949.2</fullName>
    </submittedName>
    <submittedName>
        <fullName evidence="1">Testis cDNA clone: QtsA-11766, similar to human suppressor of cytokine signaling 5 (SOCS5), transcriptvariant 2</fullName>
    </submittedName>
</protein>
<dbReference type="AlphaFoldDB" id="Q4R479"/>
<accession>Q4R479</accession>
<dbReference type="EMBL" id="AB174667">
    <property type="protein sequence ID" value="BAE91729.1"/>
    <property type="molecule type" value="mRNA"/>
</dbReference>
<evidence type="ECO:0000313" key="2">
    <source>
        <dbReference type="EMBL" id="BAE91729.1"/>
    </source>
</evidence>
<name>Q4R479_MACFA</name>
<dbReference type="EMBL" id="AB179036">
    <property type="protein sequence ID" value="BAE02087.1"/>
    <property type="molecule type" value="mRNA"/>
</dbReference>
<reference evidence="1" key="2">
    <citation type="submission" date="2005-06" db="EMBL/GenBank/DDBJ databases">
        <title>DNA sequences of macaque genes expressed in brain or testis and its evolutionary implications.</title>
        <authorList>
            <consortium name="International consortium for macaque cDNA sequencing and analysis"/>
        </authorList>
    </citation>
    <scope>NUCLEOTIDE SEQUENCE</scope>
</reference>
<organism evidence="1">
    <name type="scientific">Macaca fascicularis</name>
    <name type="common">Crab-eating macaque</name>
    <name type="synonym">Cynomolgus monkey</name>
    <dbReference type="NCBI Taxonomy" id="9541"/>
    <lineage>
        <taxon>Eukaryota</taxon>
        <taxon>Metazoa</taxon>
        <taxon>Chordata</taxon>
        <taxon>Craniata</taxon>
        <taxon>Vertebrata</taxon>
        <taxon>Euteleostomi</taxon>
        <taxon>Mammalia</taxon>
        <taxon>Eutheria</taxon>
        <taxon>Euarchontoglires</taxon>
        <taxon>Primates</taxon>
        <taxon>Haplorrhini</taxon>
        <taxon>Catarrhini</taxon>
        <taxon>Cercopithecidae</taxon>
        <taxon>Cercopithecinae</taxon>
        <taxon>Macaca</taxon>
    </lineage>
</organism>
<sequence length="40" mass="4603">MAAFFVLIKYVWCSPCISAVLYICNNFSCKWNGLGFLNKH</sequence>
<reference evidence="1" key="1">
    <citation type="journal article" date="2005" name="Mol. Biol. Evol.">
        <title>Substitution rate and structural divergence of 5'UTR evolution: comparative analysis between human and cynomolgus monkey cDNAs.</title>
        <authorList>
            <person name="Osada N."/>
            <person name="Hirata M."/>
            <person name="Tanuma R."/>
            <person name="Kusuda J."/>
            <person name="Hida M."/>
            <person name="Suzuki Y."/>
            <person name="Sugano S."/>
            <person name="Gojobori T."/>
            <person name="Shen C.K."/>
            <person name="Wu C.I."/>
            <person name="Hashimoto K."/>
        </authorList>
    </citation>
    <scope>NUCLEOTIDE SEQUENCE</scope>
</reference>